<reference evidence="1" key="1">
    <citation type="submission" date="2023-08" db="EMBL/GenBank/DDBJ databases">
        <title>Genomic characterization of piscicolin 126 produced by Carnobacterium maltaromaticum CM22 strain isolated from salmon (Salmo salar).</title>
        <authorList>
            <person name="Gonzalez-Gragera E."/>
            <person name="Garcia-Lopez J.D."/>
            <person name="Teso-Perez C."/>
            <person name="Gimenez-Hernandez I."/>
            <person name="Peralta-Sanchez J.M."/>
            <person name="Valdivia E."/>
            <person name="Montalban-Lopez M."/>
            <person name="Martin-Platero A.M."/>
            <person name="Banos A."/>
            <person name="Martinez-Bueno M."/>
        </authorList>
    </citation>
    <scope>NUCLEOTIDE SEQUENCE</scope>
    <source>
        <strain evidence="1">CM22</strain>
    </source>
</reference>
<dbReference type="Proteomes" id="UP001290462">
    <property type="component" value="Unassembled WGS sequence"/>
</dbReference>
<sequence>MKNKILILLAVVFCIIIYYSINKQVKTKVATNRIHHYMEDKGFPLDLIEKEDIHYSYSTDRWNLSVIMKDDKNYQYNFEYRFKTNDIQEDIEFLTDDYMNNPAKYNKNLYEEKIEKSLK</sequence>
<dbReference type="EMBL" id="JAVBVO010000002">
    <property type="protein sequence ID" value="MDZ5757570.1"/>
    <property type="molecule type" value="Genomic_DNA"/>
</dbReference>
<dbReference type="AlphaFoldDB" id="A0AAW9JZ12"/>
<proteinExistence type="predicted"/>
<gene>
    <name evidence="1" type="ORF">RAK27_02755</name>
</gene>
<dbReference type="InterPro" id="IPR021486">
    <property type="entry name" value="DUF3139"/>
</dbReference>
<name>A0AAW9JZ12_CARML</name>
<protein>
    <submittedName>
        <fullName evidence="1">DUF3139 domain-containing protein</fullName>
    </submittedName>
</protein>
<evidence type="ECO:0000313" key="2">
    <source>
        <dbReference type="Proteomes" id="UP001290462"/>
    </source>
</evidence>
<evidence type="ECO:0000313" key="1">
    <source>
        <dbReference type="EMBL" id="MDZ5757570.1"/>
    </source>
</evidence>
<dbReference type="RefSeq" id="WP_015075499.1">
    <property type="nucleotide sequence ID" value="NZ_BJOJ01000055.1"/>
</dbReference>
<comment type="caution">
    <text evidence="1">The sequence shown here is derived from an EMBL/GenBank/DDBJ whole genome shotgun (WGS) entry which is preliminary data.</text>
</comment>
<dbReference type="Pfam" id="PF11337">
    <property type="entry name" value="DUF3139"/>
    <property type="match status" value="1"/>
</dbReference>
<organism evidence="1 2">
    <name type="scientific">Carnobacterium maltaromaticum</name>
    <name type="common">Carnobacterium piscicola</name>
    <dbReference type="NCBI Taxonomy" id="2751"/>
    <lineage>
        <taxon>Bacteria</taxon>
        <taxon>Bacillati</taxon>
        <taxon>Bacillota</taxon>
        <taxon>Bacilli</taxon>
        <taxon>Lactobacillales</taxon>
        <taxon>Carnobacteriaceae</taxon>
        <taxon>Carnobacterium</taxon>
    </lineage>
</organism>
<accession>A0AAW9JZ12</accession>